<evidence type="ECO:0000313" key="2">
    <source>
        <dbReference type="Proteomes" id="UP000008177"/>
    </source>
</evidence>
<sequence>MVDSLQAFQILDGENAPRLCTQSSLGNLQAADGAAIFM</sequence>
<evidence type="ECO:0000313" key="1">
    <source>
        <dbReference type="EMBL" id="CCD46798.1"/>
    </source>
</evidence>
<dbReference type="InParanoid" id="G2Y2A8"/>
<protein>
    <submittedName>
        <fullName evidence="1">Uncharacterized protein</fullName>
    </submittedName>
</protein>
<accession>G2Y2A8</accession>
<proteinExistence type="predicted"/>
<organism evidence="1 2">
    <name type="scientific">Botryotinia fuckeliana (strain T4)</name>
    <name type="common">Noble rot fungus</name>
    <name type="synonym">Botrytis cinerea</name>
    <dbReference type="NCBI Taxonomy" id="999810"/>
    <lineage>
        <taxon>Eukaryota</taxon>
        <taxon>Fungi</taxon>
        <taxon>Dikarya</taxon>
        <taxon>Ascomycota</taxon>
        <taxon>Pezizomycotina</taxon>
        <taxon>Leotiomycetes</taxon>
        <taxon>Helotiales</taxon>
        <taxon>Sclerotiniaceae</taxon>
        <taxon>Botrytis</taxon>
    </lineage>
</organism>
<name>G2Y2A8_BOTF4</name>
<dbReference type="EMBL" id="FQ790283">
    <property type="protein sequence ID" value="CCD46798.1"/>
    <property type="molecule type" value="Genomic_DNA"/>
</dbReference>
<gene>
    <name evidence="1" type="ORF">BofuT4_uP115040.1</name>
</gene>
<reference evidence="2" key="1">
    <citation type="journal article" date="2011" name="PLoS Genet.">
        <title>Genomic analysis of the necrotrophic fungal pathogens Sclerotinia sclerotiorum and Botrytis cinerea.</title>
        <authorList>
            <person name="Amselem J."/>
            <person name="Cuomo C.A."/>
            <person name="van Kan J.A."/>
            <person name="Viaud M."/>
            <person name="Benito E.P."/>
            <person name="Couloux A."/>
            <person name="Coutinho P.M."/>
            <person name="de Vries R.P."/>
            <person name="Dyer P.S."/>
            <person name="Fillinger S."/>
            <person name="Fournier E."/>
            <person name="Gout L."/>
            <person name="Hahn M."/>
            <person name="Kohn L."/>
            <person name="Lapalu N."/>
            <person name="Plummer K.M."/>
            <person name="Pradier J.M."/>
            <person name="Quevillon E."/>
            <person name="Sharon A."/>
            <person name="Simon A."/>
            <person name="ten Have A."/>
            <person name="Tudzynski B."/>
            <person name="Tudzynski P."/>
            <person name="Wincker P."/>
            <person name="Andrew M."/>
            <person name="Anthouard V."/>
            <person name="Beever R.E."/>
            <person name="Beffa R."/>
            <person name="Benoit I."/>
            <person name="Bouzid O."/>
            <person name="Brault B."/>
            <person name="Chen Z."/>
            <person name="Choquer M."/>
            <person name="Collemare J."/>
            <person name="Cotton P."/>
            <person name="Danchin E.G."/>
            <person name="Da Silva C."/>
            <person name="Gautier A."/>
            <person name="Giraud C."/>
            <person name="Giraud T."/>
            <person name="Gonzalez C."/>
            <person name="Grossetete S."/>
            <person name="Guldener U."/>
            <person name="Henrissat B."/>
            <person name="Howlett B.J."/>
            <person name="Kodira C."/>
            <person name="Kretschmer M."/>
            <person name="Lappartient A."/>
            <person name="Leroch M."/>
            <person name="Levis C."/>
            <person name="Mauceli E."/>
            <person name="Neuveglise C."/>
            <person name="Oeser B."/>
            <person name="Pearson M."/>
            <person name="Poulain J."/>
            <person name="Poussereau N."/>
            <person name="Quesneville H."/>
            <person name="Rascle C."/>
            <person name="Schumacher J."/>
            <person name="Segurens B."/>
            <person name="Sexton A."/>
            <person name="Silva E."/>
            <person name="Sirven C."/>
            <person name="Soanes D.M."/>
            <person name="Talbot N.J."/>
            <person name="Templeton M."/>
            <person name="Yandava C."/>
            <person name="Yarden O."/>
            <person name="Zeng Q."/>
            <person name="Rollins J.A."/>
            <person name="Lebrun M.H."/>
            <person name="Dickman M."/>
        </authorList>
    </citation>
    <scope>NUCLEOTIDE SEQUENCE [LARGE SCALE GENOMIC DNA]</scope>
    <source>
        <strain evidence="2">T4</strain>
    </source>
</reference>
<dbReference type="Proteomes" id="UP000008177">
    <property type="component" value="Unplaced contigs"/>
</dbReference>
<dbReference type="AlphaFoldDB" id="G2Y2A8"/>
<dbReference type="HOGENOM" id="CLU_3335466_0_0_1"/>